<protein>
    <submittedName>
        <fullName evidence="1">Uncharacterized protein</fullName>
    </submittedName>
</protein>
<dbReference type="EMBL" id="BARW01002831">
    <property type="protein sequence ID" value="GAI60545.1"/>
    <property type="molecule type" value="Genomic_DNA"/>
</dbReference>
<reference evidence="1" key="1">
    <citation type="journal article" date="2014" name="Front. Microbiol.">
        <title>High frequency of phylogenetically diverse reductive dehalogenase-homologous genes in deep subseafloor sedimentary metagenomes.</title>
        <authorList>
            <person name="Kawai M."/>
            <person name="Futagami T."/>
            <person name="Toyoda A."/>
            <person name="Takaki Y."/>
            <person name="Nishi S."/>
            <person name="Hori S."/>
            <person name="Arai W."/>
            <person name="Tsubouchi T."/>
            <person name="Morono Y."/>
            <person name="Uchiyama I."/>
            <person name="Ito T."/>
            <person name="Fujiyama A."/>
            <person name="Inagaki F."/>
            <person name="Takami H."/>
        </authorList>
    </citation>
    <scope>NUCLEOTIDE SEQUENCE</scope>
    <source>
        <strain evidence="1">Expedition CK06-06</strain>
    </source>
</reference>
<accession>X1RBM6</accession>
<sequence>CGDLVNQPDFDGNHVVIIDGAYGGQARNISGITTAGVVTPASNFGGVILAGTTFAILPIRTTPAEVAALTALVVALIADIEGAIGIFHEQEDVPFNVPAALAAADILHLDDADTRYIVRSLRLKCADPALETVTVRLYELVNDALTEVDSFAITNANFATYHSMMDMFGLPHLAGDELQVTVQVSAGAAVAVTGQYSFGKTNV</sequence>
<feature type="non-terminal residue" evidence="1">
    <location>
        <position position="1"/>
    </location>
</feature>
<evidence type="ECO:0000313" key="1">
    <source>
        <dbReference type="EMBL" id="GAI60545.1"/>
    </source>
</evidence>
<proteinExistence type="predicted"/>
<organism evidence="1">
    <name type="scientific">marine sediment metagenome</name>
    <dbReference type="NCBI Taxonomy" id="412755"/>
    <lineage>
        <taxon>unclassified sequences</taxon>
        <taxon>metagenomes</taxon>
        <taxon>ecological metagenomes</taxon>
    </lineage>
</organism>
<gene>
    <name evidence="1" type="ORF">S12H4_07613</name>
</gene>
<comment type="caution">
    <text evidence="1">The sequence shown here is derived from an EMBL/GenBank/DDBJ whole genome shotgun (WGS) entry which is preliminary data.</text>
</comment>
<name>X1RBM6_9ZZZZ</name>
<dbReference type="AlphaFoldDB" id="X1RBM6"/>